<dbReference type="Proteomes" id="UP000759443">
    <property type="component" value="Unassembled WGS sequence"/>
</dbReference>
<protein>
    <submittedName>
        <fullName evidence="1">Uncharacterized protein</fullName>
    </submittedName>
</protein>
<keyword evidence="2" id="KW-1185">Reference proteome</keyword>
<gene>
    <name evidence="1" type="ORF">J2Z17_002815</name>
</gene>
<accession>A0ABS4E0A4</accession>
<proteinExistence type="predicted"/>
<name>A0ABS4E0A4_9HYPH</name>
<dbReference type="EMBL" id="JAGGJU010000007">
    <property type="protein sequence ID" value="MBP1851370.1"/>
    <property type="molecule type" value="Genomic_DNA"/>
</dbReference>
<evidence type="ECO:0000313" key="1">
    <source>
        <dbReference type="EMBL" id="MBP1851370.1"/>
    </source>
</evidence>
<evidence type="ECO:0000313" key="2">
    <source>
        <dbReference type="Proteomes" id="UP000759443"/>
    </source>
</evidence>
<dbReference type="RefSeq" id="WP_209946008.1">
    <property type="nucleotide sequence ID" value="NZ_JAGGJU010000007.1"/>
</dbReference>
<reference evidence="1 2" key="1">
    <citation type="submission" date="2021-03" db="EMBL/GenBank/DDBJ databases">
        <title>Genomic Encyclopedia of Type Strains, Phase IV (KMG-IV): sequencing the most valuable type-strain genomes for metagenomic binning, comparative biology and taxonomic classification.</title>
        <authorList>
            <person name="Goeker M."/>
        </authorList>
    </citation>
    <scope>NUCLEOTIDE SEQUENCE [LARGE SCALE GENOMIC DNA]</scope>
    <source>
        <strain evidence="1 2">DSM 21600</strain>
    </source>
</reference>
<organism evidence="1 2">
    <name type="scientific">Rhizobium halophytocola</name>
    <dbReference type="NCBI Taxonomy" id="735519"/>
    <lineage>
        <taxon>Bacteria</taxon>
        <taxon>Pseudomonadati</taxon>
        <taxon>Pseudomonadota</taxon>
        <taxon>Alphaproteobacteria</taxon>
        <taxon>Hyphomicrobiales</taxon>
        <taxon>Rhizobiaceae</taxon>
        <taxon>Rhizobium/Agrobacterium group</taxon>
        <taxon>Rhizobium</taxon>
    </lineage>
</organism>
<comment type="caution">
    <text evidence="1">The sequence shown here is derived from an EMBL/GenBank/DDBJ whole genome shotgun (WGS) entry which is preliminary data.</text>
</comment>
<sequence length="350" mass="39009">MVKSKKRDERAEPVLFYPMDVLPPSAATCRAALYDAFADYRAALHVCPTCFGEDNQEELRLTARQPVERANYAVIRQFLFEHPNCCDGLDSIRHWLPRLLEAGFFDTDAFPSPIAQVYRSGLWLWPEQEQAAIRAAVRRAAEGWFRGGSPAPFDEPAALRLSLARHRRGLQRDARKADAIAEAERPLGLHEENACSRFSVQSLLLTRFEPRAVFDWLLQCGSRRAIAVIVEMLEESSLGDDIVYYSTPFGPAGAEEIEQALADATSALNRLVRHALFEVVTDERLLALYETVCQSDPGLAETLCRAEYAWGIGAYEAWLTDPGAEIARLRHLLRIAGQGKALSFGGTSSP</sequence>